<dbReference type="Proteomes" id="UP000178374">
    <property type="component" value="Unassembled WGS sequence"/>
</dbReference>
<dbReference type="AlphaFoldDB" id="A0A1F6W6Q6"/>
<dbReference type="EMBL" id="MFUA01000007">
    <property type="protein sequence ID" value="OGI77492.1"/>
    <property type="molecule type" value="Genomic_DNA"/>
</dbReference>
<dbReference type="InterPro" id="IPR012338">
    <property type="entry name" value="Beta-lactam/transpept-like"/>
</dbReference>
<feature type="transmembrane region" description="Helical" evidence="3">
    <location>
        <begin position="12"/>
        <end position="33"/>
    </location>
</feature>
<dbReference type="Pfam" id="PF03717">
    <property type="entry name" value="PBP_dimer"/>
    <property type="match status" value="1"/>
</dbReference>
<dbReference type="PANTHER" id="PTHR30627:SF1">
    <property type="entry name" value="PEPTIDOGLYCAN D,D-TRANSPEPTIDASE FTSI"/>
    <property type="match status" value="1"/>
</dbReference>
<keyword evidence="3" id="KW-0812">Transmembrane</keyword>
<dbReference type="Gene3D" id="3.40.710.10">
    <property type="entry name" value="DD-peptidase/beta-lactamase superfamily"/>
    <property type="match status" value="1"/>
</dbReference>
<evidence type="ECO:0000256" key="1">
    <source>
        <dbReference type="ARBA" id="ARBA00004370"/>
    </source>
</evidence>
<comment type="subcellular location">
    <subcellularLocation>
        <location evidence="1">Membrane</location>
    </subcellularLocation>
</comment>
<proteinExistence type="predicted"/>
<dbReference type="SUPFAM" id="SSF56601">
    <property type="entry name" value="beta-lactamase/transpeptidase-like"/>
    <property type="match status" value="1"/>
</dbReference>
<dbReference type="GO" id="GO:0005886">
    <property type="term" value="C:plasma membrane"/>
    <property type="evidence" value="ECO:0007669"/>
    <property type="project" value="TreeGrafter"/>
</dbReference>
<evidence type="ECO:0000313" key="6">
    <source>
        <dbReference type="EMBL" id="OGI77492.1"/>
    </source>
</evidence>
<organism evidence="6 7">
    <name type="scientific">Candidatus Nomurabacteria bacterium RIFCSPHIGHO2_02_FULL_37_13</name>
    <dbReference type="NCBI Taxonomy" id="1801750"/>
    <lineage>
        <taxon>Bacteria</taxon>
        <taxon>Candidatus Nomuraibacteriota</taxon>
    </lineage>
</organism>
<dbReference type="InterPro" id="IPR005311">
    <property type="entry name" value="PBP_dimer"/>
</dbReference>
<sequence>MKFSFLFRTRVILFFVVFFALILIVKLFFVQVVQSNAYREIAQRQYATPSKNIYERGNIYFQRKDGQLVSAATQTSGFKIAIDPNKIVDPENVFNKINKIAALDYDEFITKAGKKNDPYEEIAGRLKKEEADAISLLKIPGLNIFKEKWRFYPGGNLASHLLGFVGYRDDELSGRYGLEKQYDIELARNDNNPYVNFFAEVFSNVNKTLFKNEPREGDIVTTIEPAVQGFLEKKLLEVKEKYQIESIGGIIMNPKNGSIYAMGIKPDFNPNDFSKVEKISIFSNPFMEYVFEFGSIVKPLIMAAALNEGVVNADSAYNDKGAVVVEKKEISNFDKKGRGPGTNMQEVLNQSLNTGMVFVEQKLGKERLKSYLLAYGIKDKTGIDLPNETSGLVSNLLNSPRELEYAQASFGQGISFTPIEITRALASLSNGGNLVVPHIVSKIKYNDGTYKEMKYPTIPTKITKETSQEITRMLVNVMDQSLKGGLAKLEHFSVAIKTGTAQVADNTTGGYYEDRHTHSFVGYFPAYDPKFIIFLYAVNPKGVSYAATTWADPFLDITKFLLNYYEIPPDR</sequence>
<name>A0A1F6W6Q6_9BACT</name>
<dbReference type="Gene3D" id="3.30.450.330">
    <property type="match status" value="1"/>
</dbReference>
<dbReference type="SUPFAM" id="SSF56519">
    <property type="entry name" value="Penicillin binding protein dimerisation domain"/>
    <property type="match status" value="1"/>
</dbReference>
<reference evidence="6 7" key="1">
    <citation type="journal article" date="2016" name="Nat. Commun.">
        <title>Thousands of microbial genomes shed light on interconnected biogeochemical processes in an aquifer system.</title>
        <authorList>
            <person name="Anantharaman K."/>
            <person name="Brown C.T."/>
            <person name="Hug L.A."/>
            <person name="Sharon I."/>
            <person name="Castelle C.J."/>
            <person name="Probst A.J."/>
            <person name="Thomas B.C."/>
            <person name="Singh A."/>
            <person name="Wilkins M.J."/>
            <person name="Karaoz U."/>
            <person name="Brodie E.L."/>
            <person name="Williams K.H."/>
            <person name="Hubbard S.S."/>
            <person name="Banfield J.F."/>
        </authorList>
    </citation>
    <scope>NUCLEOTIDE SEQUENCE [LARGE SCALE GENOMIC DNA]</scope>
</reference>
<evidence type="ECO:0000259" key="4">
    <source>
        <dbReference type="Pfam" id="PF00905"/>
    </source>
</evidence>
<dbReference type="GO" id="GO:0008658">
    <property type="term" value="F:penicillin binding"/>
    <property type="evidence" value="ECO:0007669"/>
    <property type="project" value="InterPro"/>
</dbReference>
<feature type="domain" description="Penicillin-binding protein transpeptidase" evidence="4">
    <location>
        <begin position="250"/>
        <end position="547"/>
    </location>
</feature>
<dbReference type="PANTHER" id="PTHR30627">
    <property type="entry name" value="PEPTIDOGLYCAN D,D-TRANSPEPTIDASE"/>
    <property type="match status" value="1"/>
</dbReference>
<accession>A0A1F6W6Q6</accession>
<dbReference type="Gene3D" id="3.90.1310.10">
    <property type="entry name" value="Penicillin-binding protein 2a (Domain 2)"/>
    <property type="match status" value="1"/>
</dbReference>
<comment type="caution">
    <text evidence="6">The sequence shown here is derived from an EMBL/GenBank/DDBJ whole genome shotgun (WGS) entry which is preliminary data.</text>
</comment>
<evidence type="ECO:0008006" key="8">
    <source>
        <dbReference type="Google" id="ProtNLM"/>
    </source>
</evidence>
<evidence type="ECO:0000259" key="5">
    <source>
        <dbReference type="Pfam" id="PF03717"/>
    </source>
</evidence>
<dbReference type="InterPro" id="IPR001460">
    <property type="entry name" value="PCN-bd_Tpept"/>
</dbReference>
<gene>
    <name evidence="6" type="ORF">A3B85_01385</name>
</gene>
<keyword evidence="2 3" id="KW-0472">Membrane</keyword>
<dbReference type="InterPro" id="IPR050515">
    <property type="entry name" value="Beta-lactam/transpept"/>
</dbReference>
<dbReference type="STRING" id="1801750.A3B85_01385"/>
<protein>
    <recommendedName>
        <fullName evidence="8">Penicillin-binding protein transpeptidase domain-containing protein</fullName>
    </recommendedName>
</protein>
<dbReference type="Pfam" id="PF00905">
    <property type="entry name" value="Transpeptidase"/>
    <property type="match status" value="1"/>
</dbReference>
<evidence type="ECO:0000256" key="2">
    <source>
        <dbReference type="ARBA" id="ARBA00023136"/>
    </source>
</evidence>
<keyword evidence="3" id="KW-1133">Transmembrane helix</keyword>
<evidence type="ECO:0000313" key="7">
    <source>
        <dbReference type="Proteomes" id="UP000178374"/>
    </source>
</evidence>
<dbReference type="GO" id="GO:0071555">
    <property type="term" value="P:cell wall organization"/>
    <property type="evidence" value="ECO:0007669"/>
    <property type="project" value="TreeGrafter"/>
</dbReference>
<dbReference type="InterPro" id="IPR036138">
    <property type="entry name" value="PBP_dimer_sf"/>
</dbReference>
<evidence type="ECO:0000256" key="3">
    <source>
        <dbReference type="SAM" id="Phobius"/>
    </source>
</evidence>
<feature type="domain" description="Penicillin-binding protein dimerisation" evidence="5">
    <location>
        <begin position="55"/>
        <end position="187"/>
    </location>
</feature>